<dbReference type="HOGENOM" id="CLU_2524205_0_0_11"/>
<organism evidence="2 3">
    <name type="scientific">Nocardia brasiliensis (strain ATCC 700358 / HUJEG-1)</name>
    <dbReference type="NCBI Taxonomy" id="1133849"/>
    <lineage>
        <taxon>Bacteria</taxon>
        <taxon>Bacillati</taxon>
        <taxon>Actinomycetota</taxon>
        <taxon>Actinomycetes</taxon>
        <taxon>Mycobacteriales</taxon>
        <taxon>Nocardiaceae</taxon>
        <taxon>Nocardia</taxon>
    </lineage>
</organism>
<evidence type="ECO:0000313" key="2">
    <source>
        <dbReference type="EMBL" id="AFU02904.1"/>
    </source>
</evidence>
<feature type="transmembrane region" description="Helical" evidence="1">
    <location>
        <begin position="20"/>
        <end position="39"/>
    </location>
</feature>
<feature type="transmembrane region" description="Helical" evidence="1">
    <location>
        <begin position="51"/>
        <end position="73"/>
    </location>
</feature>
<dbReference type="Proteomes" id="UP000006304">
    <property type="component" value="Chromosome"/>
</dbReference>
<reference evidence="2 3" key="1">
    <citation type="journal article" date="2012" name="J. Bacteriol.">
        <title>Complete genome sequence of Nocardia brasiliensis HUJEG-1.</title>
        <authorList>
            <person name="Vera-Cabrera L."/>
            <person name="Ortiz-Lopez R."/>
            <person name="Elizondo-Gonzalez R."/>
            <person name="Perez-Maya A.A."/>
            <person name="Ocampo-Candiani J."/>
        </authorList>
    </citation>
    <scope>NUCLEOTIDE SEQUENCE [LARGE SCALE GENOMIC DNA]</scope>
    <source>
        <strain evidence="3">ATCC 700358</strain>
    </source>
</reference>
<dbReference type="KEGG" id="nbr:O3I_024765"/>
<protein>
    <submittedName>
        <fullName evidence="2">Uncharacterized protein</fullName>
    </submittedName>
</protein>
<accession>K0F0J3</accession>
<sequence length="84" mass="9434">MSFDTDSPAHRRGRAESAQWAPVALIVGLGMLVAAFDTLDRIPGWGEDYGAVLVYLAFFLWMSIAGRLTWWALDALADHVRKRR</sequence>
<evidence type="ECO:0000256" key="1">
    <source>
        <dbReference type="SAM" id="Phobius"/>
    </source>
</evidence>
<keyword evidence="3" id="KW-1185">Reference proteome</keyword>
<proteinExistence type="predicted"/>
<keyword evidence="1" id="KW-0812">Transmembrane</keyword>
<dbReference type="AlphaFoldDB" id="K0F0J3"/>
<dbReference type="EMBL" id="CP003876">
    <property type="protein sequence ID" value="AFU02904.1"/>
    <property type="molecule type" value="Genomic_DNA"/>
</dbReference>
<gene>
    <name evidence="2" type="ORF">O3I_024765</name>
</gene>
<evidence type="ECO:0000313" key="3">
    <source>
        <dbReference type="Proteomes" id="UP000006304"/>
    </source>
</evidence>
<name>K0F0J3_NOCB7</name>
<dbReference type="eggNOG" id="ENOG5031XVM">
    <property type="taxonomic scope" value="Bacteria"/>
</dbReference>
<keyword evidence="1" id="KW-0472">Membrane</keyword>
<keyword evidence="1" id="KW-1133">Transmembrane helix</keyword>
<dbReference type="RefSeq" id="WP_014985759.1">
    <property type="nucleotide sequence ID" value="NC_018681.1"/>
</dbReference>